<dbReference type="Gene3D" id="6.10.140.1970">
    <property type="match status" value="1"/>
</dbReference>
<evidence type="ECO:0000256" key="1">
    <source>
        <dbReference type="ARBA" id="ARBA00009254"/>
    </source>
</evidence>
<accession>T0ZQR1</accession>
<dbReference type="GO" id="GO:0022625">
    <property type="term" value="C:cytosolic large ribosomal subunit"/>
    <property type="evidence" value="ECO:0007669"/>
    <property type="project" value="TreeGrafter"/>
</dbReference>
<evidence type="ECO:0000313" key="6">
    <source>
        <dbReference type="EMBL" id="EQD67228.1"/>
    </source>
</evidence>
<dbReference type="NCBIfam" id="TIGR00012">
    <property type="entry name" value="L29"/>
    <property type="match status" value="1"/>
</dbReference>
<dbReference type="CDD" id="cd00427">
    <property type="entry name" value="Ribosomal_L29_HIP"/>
    <property type="match status" value="1"/>
</dbReference>
<evidence type="ECO:0000256" key="2">
    <source>
        <dbReference type="ARBA" id="ARBA00022980"/>
    </source>
</evidence>
<protein>
    <submittedName>
        <fullName evidence="5">Ribosomal protein L29</fullName>
    </submittedName>
</protein>
<gene>
    <name evidence="6" type="ORF">B1A_07790</name>
    <name evidence="4" type="ORF">B1B_13189</name>
    <name evidence="5" type="ORF">B2A_07247</name>
</gene>
<comment type="similarity">
    <text evidence="1">Belongs to the universal ribosomal protein uL29 family.</text>
</comment>
<dbReference type="PANTHER" id="PTHR10916">
    <property type="entry name" value="60S RIBOSOMAL PROTEIN L35/50S RIBOSOMAL PROTEIN L29"/>
    <property type="match status" value="1"/>
</dbReference>
<reference evidence="5" key="1">
    <citation type="submission" date="2013-08" db="EMBL/GenBank/DDBJ databases">
        <authorList>
            <person name="Mendez C."/>
            <person name="Richter M."/>
            <person name="Ferrer M."/>
            <person name="Sanchez J."/>
        </authorList>
    </citation>
    <scope>NUCLEOTIDE SEQUENCE</scope>
</reference>
<name>T0ZQR1_9ZZZZ</name>
<dbReference type="SUPFAM" id="SSF46561">
    <property type="entry name" value="Ribosomal protein L29 (L29p)"/>
    <property type="match status" value="1"/>
</dbReference>
<dbReference type="AlphaFoldDB" id="T0ZQR1"/>
<evidence type="ECO:0000313" key="4">
    <source>
        <dbReference type="EMBL" id="EQD45147.1"/>
    </source>
</evidence>
<proteinExistence type="inferred from homology"/>
<dbReference type="Pfam" id="PF00831">
    <property type="entry name" value="Ribosomal_L29"/>
    <property type="match status" value="1"/>
</dbReference>
<keyword evidence="2 5" id="KW-0689">Ribosomal protein</keyword>
<dbReference type="EMBL" id="AUZY01008675">
    <property type="protein sequence ID" value="EQD45147.1"/>
    <property type="molecule type" value="Genomic_DNA"/>
</dbReference>
<dbReference type="EMBL" id="AUZX01005588">
    <property type="protein sequence ID" value="EQD67228.1"/>
    <property type="molecule type" value="Genomic_DNA"/>
</dbReference>
<dbReference type="GO" id="GO:0006412">
    <property type="term" value="P:translation"/>
    <property type="evidence" value="ECO:0007669"/>
    <property type="project" value="InterPro"/>
</dbReference>
<dbReference type="GO" id="GO:0003735">
    <property type="term" value="F:structural constituent of ribosome"/>
    <property type="evidence" value="ECO:0007669"/>
    <property type="project" value="InterPro"/>
</dbReference>
<dbReference type="InterPro" id="IPR036049">
    <property type="entry name" value="Ribosomal_uL29_sf"/>
</dbReference>
<sequence length="61" mass="7292">MNTKDLRNQSAVDLAKHVLELRKEQFNLRMQRSTGEFKQTHQLKRVRRDIARTKTVQGEKK</sequence>
<evidence type="ECO:0000256" key="3">
    <source>
        <dbReference type="ARBA" id="ARBA00023274"/>
    </source>
</evidence>
<keyword evidence="3" id="KW-0687">Ribonucleoprotein</keyword>
<comment type="caution">
    <text evidence="5">The sequence shown here is derived from an EMBL/GenBank/DDBJ whole genome shotgun (WGS) entry which is preliminary data.</text>
</comment>
<dbReference type="EMBL" id="AUZZ01005179">
    <property type="protein sequence ID" value="EQD50626.1"/>
    <property type="molecule type" value="Genomic_DNA"/>
</dbReference>
<dbReference type="PANTHER" id="PTHR10916:SF0">
    <property type="entry name" value="LARGE RIBOSOMAL SUBUNIT PROTEIN UL29C"/>
    <property type="match status" value="1"/>
</dbReference>
<dbReference type="InterPro" id="IPR001854">
    <property type="entry name" value="Ribosomal_uL29"/>
</dbReference>
<reference evidence="5" key="2">
    <citation type="journal article" date="2014" name="ISME J.">
        <title>Microbial stratification in low pH oxic and suboxic macroscopic growths along an acid mine drainage.</title>
        <authorList>
            <person name="Mendez-Garcia C."/>
            <person name="Mesa V."/>
            <person name="Sprenger R.R."/>
            <person name="Richter M."/>
            <person name="Diez M.S."/>
            <person name="Solano J."/>
            <person name="Bargiela R."/>
            <person name="Golyshina O.V."/>
            <person name="Manteca A."/>
            <person name="Ramos J.L."/>
            <person name="Gallego J.R."/>
            <person name="Llorente I."/>
            <person name="Martins Dos Santos V.A."/>
            <person name="Jensen O.N."/>
            <person name="Pelaez A.I."/>
            <person name="Sanchez J."/>
            <person name="Ferrer M."/>
        </authorList>
    </citation>
    <scope>NUCLEOTIDE SEQUENCE</scope>
</reference>
<dbReference type="InterPro" id="IPR050063">
    <property type="entry name" value="Ribosomal_protein_uL29"/>
</dbReference>
<dbReference type="HAMAP" id="MF_00374">
    <property type="entry name" value="Ribosomal_uL29"/>
    <property type="match status" value="1"/>
</dbReference>
<organism evidence="5">
    <name type="scientific">mine drainage metagenome</name>
    <dbReference type="NCBI Taxonomy" id="410659"/>
    <lineage>
        <taxon>unclassified sequences</taxon>
        <taxon>metagenomes</taxon>
        <taxon>ecological metagenomes</taxon>
    </lineage>
</organism>
<evidence type="ECO:0000313" key="5">
    <source>
        <dbReference type="EMBL" id="EQD50626.1"/>
    </source>
</evidence>